<accession>A0ACB9TYI5</accession>
<dbReference type="EMBL" id="CM043015">
    <property type="protein sequence ID" value="KAI4471967.1"/>
    <property type="molecule type" value="Genomic_DNA"/>
</dbReference>
<sequence length="435" mass="50778">MIKYCKKMPNGRNSTCRTCSQVNSPCLGLFEHRKGEKLLSDILIECTAVKVEKQDELPQYICNDCIEKLISAWDFKLMVINSDLKFRSLEIETESVLSFKDEDFTHVTEEQDISVKHEQFGLLNFDDNESDTLESEFRENYVNSAENPDVVNESSESRYVFDENGVPLSKDGRKLSGRERESVPIFCEHCNRSFCWKYYKVHVKQYLGDRPFKCDLCGKAFVQAFQLRRHRKMHTDERRFPCDICGKTFKHYGNLNLHKGSHTEERSHKCNVCGMGFKQEHRLKAHIKRHDKDKWLVCELCGKSFNDYSSFTRHKGTHAIDKTYPCSICGKILSSPAQKKLHEKKIHSDERPYVCSYCKRGFKHICTLKRHILIHTGEKPYSCNICGKLFRQRECLPAHMRSHTGETPYVCKLCPAKFKLLHLLKKHMHIHSGYS</sequence>
<proteinExistence type="predicted"/>
<evidence type="ECO:0000313" key="1">
    <source>
        <dbReference type="EMBL" id="KAI4471967.1"/>
    </source>
</evidence>
<comment type="caution">
    <text evidence="1">The sequence shown here is derived from an EMBL/GenBank/DDBJ whole genome shotgun (WGS) entry which is preliminary data.</text>
</comment>
<organism evidence="1 2">
    <name type="scientific">Holotrichia oblita</name>
    <name type="common">Chafer beetle</name>
    <dbReference type="NCBI Taxonomy" id="644536"/>
    <lineage>
        <taxon>Eukaryota</taxon>
        <taxon>Metazoa</taxon>
        <taxon>Ecdysozoa</taxon>
        <taxon>Arthropoda</taxon>
        <taxon>Hexapoda</taxon>
        <taxon>Insecta</taxon>
        <taxon>Pterygota</taxon>
        <taxon>Neoptera</taxon>
        <taxon>Endopterygota</taxon>
        <taxon>Coleoptera</taxon>
        <taxon>Polyphaga</taxon>
        <taxon>Scarabaeiformia</taxon>
        <taxon>Scarabaeidae</taxon>
        <taxon>Melolonthinae</taxon>
        <taxon>Holotrichia</taxon>
    </lineage>
</organism>
<keyword evidence="2" id="KW-1185">Reference proteome</keyword>
<name>A0ACB9TYI5_HOLOL</name>
<protein>
    <submittedName>
        <fullName evidence="1">Finger putative transcription factor family-related</fullName>
    </submittedName>
</protein>
<evidence type="ECO:0000313" key="2">
    <source>
        <dbReference type="Proteomes" id="UP001056778"/>
    </source>
</evidence>
<reference evidence="1" key="1">
    <citation type="submission" date="2022-04" db="EMBL/GenBank/DDBJ databases">
        <title>Chromosome-scale genome assembly of Holotrichia oblita Faldermann.</title>
        <authorList>
            <person name="Rongchong L."/>
        </authorList>
    </citation>
    <scope>NUCLEOTIDE SEQUENCE</scope>
    <source>
        <strain evidence="1">81SQS9</strain>
    </source>
</reference>
<dbReference type="Proteomes" id="UP001056778">
    <property type="component" value="Chromosome 1"/>
</dbReference>
<gene>
    <name evidence="1" type="ORF">MML48_1g00793</name>
</gene>